<dbReference type="Gene3D" id="1.20.920.30">
    <property type="match status" value="1"/>
</dbReference>
<feature type="domain" description="Dynein heavy chain hydrolytic ATP-binding dynein motor region" evidence="5">
    <location>
        <begin position="1784"/>
        <end position="2110"/>
    </location>
</feature>
<feature type="domain" description="Dynein heavy chain coiled coil stalk" evidence="6">
    <location>
        <begin position="3538"/>
        <end position="3769"/>
    </location>
</feature>
<dbReference type="Gene3D" id="3.40.50.300">
    <property type="entry name" value="P-loop containing nucleotide triphosphate hydrolases"/>
    <property type="match status" value="3"/>
</dbReference>
<feature type="domain" description="Dynein heavy chain linker" evidence="4">
    <location>
        <begin position="1198"/>
        <end position="1633"/>
    </location>
</feature>
<feature type="region of interest" description="Disordered" evidence="2">
    <location>
        <begin position="1"/>
        <end position="49"/>
    </location>
</feature>
<dbReference type="Gene3D" id="3.20.180.20">
    <property type="entry name" value="Dynein heavy chain, N-terminal domain 2"/>
    <property type="match status" value="1"/>
</dbReference>
<dbReference type="Pfam" id="PF12780">
    <property type="entry name" value="AAA_8"/>
    <property type="match status" value="1"/>
</dbReference>
<sequence length="5306" mass="593088">MQDHVRFGAPPKLRPRTAEASRGSLPHNDLSQVKATSTPEHLASSVNALKQSSSVLLRQRLQSPRPGSAAPQQTPRAPGAAMSSETKGVFMKPPMRPKSAHAGKQIVFIYAIILNVMLTFVSTATRQVSRHRMQLVQDPSNVLNSNQSEDAELERLEGTDLAKEDAVRPGVASAAQSTSKRPFSAAAALYRSSFFNQPEEVTAEMFPGRSTSGIKRPYSAAASSRYKPLVAREKSSSSLASCLSVVSRSSKATRCASASSSRSVQSRGDRLLASTREHVDNTFVYAVPRHFLEHGLPYDPYDITPVTHETLFKGGSFNQMQEARWDYYTISRAGYTFHLKKDAFQSTFLSLSDWETQKAQFTKLRSLPTFSRFRYRKVFVSWRQWVRSSKREAARENLISNCYFSYPILLSGMQEVRKELSTVSKLQLMLDFEGERVSLQDFTTANDKFRKARTKELHQITTRLQTILAGVCRIFLDDTAPLHAGFPGHEFALSVRKSSNYHILGSYVQCEQGLASAHQQFLQHKHFRSTRLTTSEAAEARNALMLSSIQEKAPSQTETSSRSMASTDELEDIRWTMASIKRRKCKQLTKFVTLVDFLLLDLYSRVVKQSLDLLHGFILRGANAATIRRLTDHDDLVLAMHKTLQSTSQPVEEGITDINLPKQHYRRRFPLKKQQIKAFLHTAWEGKLRTDNEETASFSTFSMENRLEALFFSGLGKCTGSSADTFNIDDLFFVAENALIQLLVLPSFNAETYSTDKEASDVINGHSSSAVEQEVLQIPCLGPQPLFTMNVATSAILEKRGRPRYQICFKPELAALVRILQSIIQGFTDVFRAVPALLSSPELRSVLDFADDIRALHLHSTFGSSSRQNVTFAPELEATDDDGERFRCPADRLLERMEENTNYLDDIQDLVRSALNGAEELAATYSQILQLRQQNESVNFELKARLFRRNEYSLDEMKHDATNFTNQTRALESLRLSANVEFLHFNIQQLQSELLPSPARCLDAMRELLPRLLRERCDQFLHYVTVSSSKIEKPITPDLDAFTKYLLNLREVHDEILDKELDLTFLHDFFGVLNSLKFPAPVETTKAFELCEPEFQALKTHVQDAYTNRDADLQRYASLLAEHLEKFTRRMSSLQSSASDEAFAAQSSTNQQARDNAVKLYEEAKNAQEESRRLVRIQKVFEEASSGPRPPMKTFEVLDELAGELKLKRKLWEAVCEADEHLSACSSDTIRSVDLEKMSVVASHVDAVVENVRQYSAQVAGFELDRLEKLQATLHGLAPVIRDLRNPHLAERHWTKLEHKMQCFLLAISSETESAEVTEVDEASALESASTSSRLDLQIQQLLQVSAVAHSTAIRHVSEEASAEAAIASSFLSVVRTWEAQEIPVEARRDRDGRDVYCIGNCGELTSLIEESQVLLRVMDLSTYSLVVQERLPRMLSDLNHTKESLELLQVCQRKWDFTQRLVSIDFARTFPEQAKQLQRHDTMWRSLTIGLFNRSLCLPFGVSSEHRQSLLLVLEGFEAAAKTLADHLEIKRQVFPAFFQLSDLELATLLSKSRDVNCISFFLYQCFDNVGDIVFGTRDKFQDILQITSRAYREAEIIPMGKNLKARGPVEQWLAAVEKRLAEQLRRSTKQALELMRFGSSDQASEVDISHFPVQSLLLADRILRCGIIENSLQDIINSTGNTRFERITSDLNAYSERVRHQLVPEATIISPREIALSSALRLQEIQFRDAFASHMAARQADSCVWFGDLAVDWDYQLKYRMDDASTVGYECHVEVNTLNIPYGFHYSSPHSDLVVTPSSFRSLFSLFACIRHGQGCLLTGGSESGKRTLSTQVSSILGRRHFTATLTSYAHVTRLLIGALYAGGTFCATFQLGEDTACLIKTLATSLASIEHAVITKNPIAGIHRSPISFVPGTAMLVVFPSEVKLTEGIRIWTESISHFALVQLDREYIVEALLLSRGFTDPQRLSKQLLVLWEYARSTFAFATGSKESPFSFSALKKVINKAYQPSTPQELAIREALLTYFQDRIGAEHLKALGYLVGEAFPGPVPDAFVQHTEATPELQEAVCSAARELHLVPRNAMISSVLALAAALTFSTSTILVGTSGVGKTTTYQVLAKALELVFHRDEAVPTSNSGASTPLAGQPVPVMLAKRSNSFLTSKVDKTPAPQVSVNVVLPMALTVTQLYGGVSLDGHGRVPSILGQLIRQAQELYVPSTANSCEKPVTVNTTESLLALNHQLWVIFDGSLDFRWLEGLLAVLINPISALLAFEDGEFMTLPPNLRFLFELLTLRDATPSFRHVNSILHFKAEKTTVLLELTQKDRRKKPGDAQTISVVYLHRYLALQRERMGENEGSKWSSGDTFTVVEKWLIESSLLEELGTILNTGSTEMIRLSPLQRVTNLVSLLQSLLSTASTLPITTFRTVKTEKRSAIPDSMLQFDPEIPTGQIRAEMALIYSFMWGFAACTAGFSALQRQISDVLRREFDHLTAAWVRCGPNVNLFETLLDLQKLQFVPVVSSSGLVTLAPESSTSSSFNSLFVPTSSSLVVHAAIREALRSGRGVLLLGGDSSRRTTLARHFLSQLEVIRSIIAANGVSNVVKARKSDEETDKTPKPKIIEAAALASVKRLRLRQISLVTWMALKLQKDPSTSESSLPSTGNSIADTTSTDKQSIVEAEEGLPLAIAPSTDQFKTSMVRQFDRGDVIPFFFAMPHKGAAAIDLANCFERMLQRERTGIFEPPPGKTALLLLDDLHLSPPESSKPLYPSVYTFLRSVQEHRKVYQGSSCLPITVENLMLFATMHTDQFRNSGNTEDALEKLTQQFFPVLSPSCGLEELHNIFEQALKSHWNSSKMTGTLTIAVKYALPLVVAATTVLWNRLRETFKFNLQDLAKVYGGLAVVKPTLLSDVETLLRLWTHESCRTLREPSMGLSSFRQDAEITAEITRMRSLVAQITQRRASSRASRLSIGTGAGMNFISKRQSIASQPSSDENASPAALLALFAARSSSYSSKNQRPSQQFNSVQEQAELKGGLWAFVPARLYYGCQEANVASSNDSGSSVFRRRASLMRRGLEEGDSLTKPWIYAEISFEDESEAMATATMQMFFRDLRTFSSTLMQLKPGGSKETVTLPRDVSPVPFKLALTVARIDRVLARPAARLVLLTNPGSGADTLLLFATVSRIPGFPKTHIESGIFTLSGLKSDRNITNSHHFLTLRWKRLLLELYEHVGVAGQEATLVIKRLDLLPVAILNQIQTLMTTGEVPGTFSLEEQVHIATRVCDEHVLALKAKHQAQVAQIRTQAEATRDEALAALHQQQREAPTTPLLEAFQLLEITFQRELRSKLARVDLRWQQDADDLRRQREVESESVAATVMTLTRPLGVTSGKWASAVARMCSKLRVVLVVDKTHEQRVRTTSPSLFSTCDVVSVPRADRDSLRTLVYGHFNAQFQQFSHEDEGFNTFLNELQRGLWSVACMATDMYLAVTLEGESAPLSRIFAMATFFPKFVEEIYKREEASRTKTAWFLELSNRLDRDLGALRSSDALLSEQLTTVDQQLVEHEAKLVQQKEDADRIRLIMQRFQSAADEQITVTNEAQEVAQQELREPMACLEEANRALLLVDRRHIVEIKSFVSPPPLVHLVFGAVCVLFQLEPSWESARRLLLGDANAVHTLLQFNKDAVTATTLSKLETEFLNDERFSKEEVERQSVAAASMVNWVRAIHQYATARRQVQPTLDKLEKAQSRLQMIMKEFQVSQQRVLEADEAWQATQTAIDAAITRKTALTGEISSLDARCDSGGLALEALKEDRKRQQEAASCSSMRRGFSLTTWNALLSAGTLTFACELCDFSIRDRVFRVWEAAYSHYGGLTPGCPPTSTECTLLPSISVTLKRSEPIENETPLTFLFSGEYEEFEDFTKLISRVGGLGFSRRRLWDAWVLGLIESASLPVMITRFSSEIEELVVECAKRVWNWNQLHMVYARAPDFNDVFRVAARLGQQLVVLDVEPVDSEPNGDAKCLFAAFSWEIKQINGVKHLVVARKTPEDEEYTMNDREPTDTIELHPNFRLILTSHGSRSDFGDILDLFPTLDGQLHSRDVAEMLLDKVWSSSDTGKDLKTAMKEHCRLVQQYEAGHSQLTKLLEAAAVTSQFPLSQTKALRERLAAVQQVREGLGENRREVQKQLRLIKRQCTPMARTGAAVFNAFNASSSPPLALQGFIPLLLAAVIPGNSEPTSPMLKDKAPLSRRISILRRSSSAFSSSLQQLSSLGVPSEVLTSVLTRIKPFVAPSNWYRFVLQVISSLEEVRCKASESESREADEFIPRSVGTILLHAKLKASFITAEKCKTLVSSSSRVDLQRKVMSTILNGCTSESEAENINSIVHLALPQASSRSERLRVCLIMFPECTQNICDRILAAYGVPINLQRGSSEEETGPESFWLRTLRSLPEETAAIMCTRHEFHSFGFARRIFFQGVEHSASLQVRVLQKLAERRFRSVKEDQAASQATEQFVNLAQLYNFPKFVNSSEDDQEPEIKQLVLLAEDFKRIVEMEKTQLRALEEAPLAVVNMKGSGVPQYWEALFQILNRSNRRTSSSAFQRHESSSVTTGEALVRRPSTLTHEASAVSQPSAPVKSFTRRSSTSQSLVRRRSVVDLMAPTYPRLVAAVDDLSSLPIHLRSNTVCFRDEYEAGSGENSICFRKCLQSTILRLVLYPSVQTLFALVQPTEDDAVRVPVNYFWQAVTGLVLFHSILVFRANVLRIVYPGALATTGVFHYNDGEFLTAINQFLTTILEKKHQSSPQSTGRTTGYNVNLDRRMYQQVVLGSYTRQAPGRQEIEFIRKLFTECLQLTTWYESLTGDRKLSSIQGTSRRMTARGQLQPPNAAIHSPSMPLIKGPSTISVVNSSSKLGFLAFPSEILQPTDLSMGQWLELIWGFALTIDHQKDSKLQTVLLGYRQSSNNRRGSLEDTCKDVTTISGIEMGKYVPPKWMGAFGWHTSGAVLGEITSTIPLRDAIEVLRAITSESLPPRFDSERWNEAGHSAPTQTMLATTSVYNQHIERWSVALEKILAILQASEVPDDNANLVDVTLSENSESEDEDEDVEIEETDGTEGKLLHLADVEDAQVRQQVVAILSNEIPPGFVNRPTHPPTWSLHDVFQHYQDWHEFLNSTPNNTEPSRWWLPGIIASGFSLAYILDIAQLSIRSNTRMEFTLRLPPADDVREHVAQPPGNLIPANTVAIIDGLVLLGATWNDNGQKLERISDIQAHQRVQLICSASRERGISPSLQRVPLVCSGGGALLLECPLPIGTSSLNSMISPFLMPVGSHYR</sequence>
<organism evidence="8 9">
    <name type="scientific">Phytophthora oleae</name>
    <dbReference type="NCBI Taxonomy" id="2107226"/>
    <lineage>
        <taxon>Eukaryota</taxon>
        <taxon>Sar</taxon>
        <taxon>Stramenopiles</taxon>
        <taxon>Oomycota</taxon>
        <taxon>Peronosporomycetes</taxon>
        <taxon>Peronosporales</taxon>
        <taxon>Peronosporaceae</taxon>
        <taxon>Phytophthora</taxon>
    </lineage>
</organism>
<evidence type="ECO:0000259" key="5">
    <source>
        <dbReference type="Pfam" id="PF12774"/>
    </source>
</evidence>
<dbReference type="Pfam" id="PF12777">
    <property type="entry name" value="MT"/>
    <property type="match status" value="1"/>
</dbReference>
<dbReference type="InterPro" id="IPR027417">
    <property type="entry name" value="P-loop_NTPase"/>
</dbReference>
<evidence type="ECO:0000259" key="4">
    <source>
        <dbReference type="Pfam" id="PF08393"/>
    </source>
</evidence>
<keyword evidence="3" id="KW-1133">Transmembrane helix</keyword>
<evidence type="ECO:0000259" key="6">
    <source>
        <dbReference type="Pfam" id="PF12777"/>
    </source>
</evidence>
<keyword evidence="3" id="KW-0472">Membrane</keyword>
<dbReference type="PANTHER" id="PTHR46454:SF17">
    <property type="entry name" value="DYNEIN HEAVY CHAIN LINKER DOMAIN-CONTAINING PROTEIN"/>
    <property type="match status" value="1"/>
</dbReference>
<proteinExistence type="predicted"/>
<protein>
    <recommendedName>
        <fullName evidence="10">Dynein heavy chain</fullName>
    </recommendedName>
</protein>
<reference evidence="8 9" key="1">
    <citation type="submission" date="2024-09" db="EMBL/GenBank/DDBJ databases">
        <title>Genome sequencing and assembly of Phytophthora oleae, isolate VK10A, causative agent of rot of olive drupes.</title>
        <authorList>
            <person name="Conti Taguali S."/>
            <person name="Riolo M."/>
            <person name="La Spada F."/>
            <person name="Cacciola S.O."/>
            <person name="Dionisio G."/>
        </authorList>
    </citation>
    <scope>NUCLEOTIDE SEQUENCE [LARGE SCALE GENOMIC DNA]</scope>
    <source>
        <strain evidence="8 9">VK10A</strain>
    </source>
</reference>
<feature type="region of interest" description="Disordered" evidence="2">
    <location>
        <begin position="4847"/>
        <end position="4870"/>
    </location>
</feature>
<dbReference type="SUPFAM" id="SSF52540">
    <property type="entry name" value="P-loop containing nucleoside triphosphate hydrolases"/>
    <property type="match status" value="1"/>
</dbReference>
<feature type="transmembrane region" description="Helical" evidence="3">
    <location>
        <begin position="106"/>
        <end position="125"/>
    </location>
</feature>
<feature type="coiled-coil region" evidence="1">
    <location>
        <begin position="3280"/>
        <end position="3311"/>
    </location>
</feature>
<keyword evidence="3" id="KW-0812">Transmembrane</keyword>
<evidence type="ECO:0008006" key="10">
    <source>
        <dbReference type="Google" id="ProtNLM"/>
    </source>
</evidence>
<feature type="compositionally biased region" description="Polar residues" evidence="2">
    <location>
        <begin position="4599"/>
        <end position="4610"/>
    </location>
</feature>
<dbReference type="InterPro" id="IPR024317">
    <property type="entry name" value="Dynein_heavy_chain_D4_dom"/>
</dbReference>
<dbReference type="InterPro" id="IPR042222">
    <property type="entry name" value="Dynein_2_N"/>
</dbReference>
<comment type="caution">
    <text evidence="8">The sequence shown here is derived from an EMBL/GenBank/DDBJ whole genome shotgun (WGS) entry which is preliminary data.</text>
</comment>
<accession>A0ABD3FUQ2</accession>
<evidence type="ECO:0000313" key="9">
    <source>
        <dbReference type="Proteomes" id="UP001632037"/>
    </source>
</evidence>
<dbReference type="Pfam" id="PF12775">
    <property type="entry name" value="AAA_7"/>
    <property type="match status" value="1"/>
</dbReference>
<dbReference type="Gene3D" id="1.20.140.100">
    <property type="entry name" value="Dynein heavy chain, N-terminal domain 2"/>
    <property type="match status" value="1"/>
</dbReference>
<feature type="region of interest" description="Disordered" evidence="2">
    <location>
        <begin position="5069"/>
        <end position="5088"/>
    </location>
</feature>
<dbReference type="Proteomes" id="UP001632037">
    <property type="component" value="Unassembled WGS sequence"/>
</dbReference>
<dbReference type="Gene3D" id="1.20.58.1120">
    <property type="match status" value="1"/>
</dbReference>
<dbReference type="InterPro" id="IPR042228">
    <property type="entry name" value="Dynein_linker_3"/>
</dbReference>
<feature type="compositionally biased region" description="Polar residues" evidence="2">
    <location>
        <begin position="29"/>
        <end position="49"/>
    </location>
</feature>
<feature type="region of interest" description="Disordered" evidence="2">
    <location>
        <begin position="4599"/>
        <end position="4619"/>
    </location>
</feature>
<dbReference type="Pfam" id="PF12774">
    <property type="entry name" value="AAA_6"/>
    <property type="match status" value="1"/>
</dbReference>
<keyword evidence="1" id="KW-0175">Coiled coil</keyword>
<feature type="domain" description="Dynein heavy chain AAA module D4" evidence="7">
    <location>
        <begin position="3138"/>
        <end position="3277"/>
    </location>
</feature>
<keyword evidence="9" id="KW-1185">Reference proteome</keyword>
<evidence type="ECO:0000313" key="8">
    <source>
        <dbReference type="EMBL" id="KAL3670478.1"/>
    </source>
</evidence>
<evidence type="ECO:0000259" key="7">
    <source>
        <dbReference type="Pfam" id="PF12780"/>
    </source>
</evidence>
<evidence type="ECO:0000256" key="3">
    <source>
        <dbReference type="SAM" id="Phobius"/>
    </source>
</evidence>
<evidence type="ECO:0000256" key="1">
    <source>
        <dbReference type="SAM" id="Coils"/>
    </source>
</evidence>
<dbReference type="InterPro" id="IPR013602">
    <property type="entry name" value="Dynein_heavy_linker"/>
</dbReference>
<dbReference type="PANTHER" id="PTHR46454">
    <property type="entry name" value="DYNEIN AXONEMAL HEAVY CHAIN 7-RELATED"/>
    <property type="match status" value="1"/>
</dbReference>
<dbReference type="InterPro" id="IPR024743">
    <property type="entry name" value="Dynein_HC_stalk"/>
</dbReference>
<gene>
    <name evidence="8" type="ORF">V7S43_004797</name>
</gene>
<name>A0ABD3FUQ2_9STRA</name>
<dbReference type="Gene3D" id="1.20.920.20">
    <property type="match status" value="1"/>
</dbReference>
<feature type="compositionally biased region" description="Acidic residues" evidence="2">
    <location>
        <begin position="5072"/>
        <end position="5088"/>
    </location>
</feature>
<feature type="region of interest" description="Disordered" evidence="2">
    <location>
        <begin position="2645"/>
        <end position="2667"/>
    </location>
</feature>
<evidence type="ECO:0000256" key="2">
    <source>
        <dbReference type="SAM" id="MobiDB-lite"/>
    </source>
</evidence>
<feature type="region of interest" description="Disordered" evidence="2">
    <location>
        <begin position="61"/>
        <end position="96"/>
    </location>
</feature>
<dbReference type="InterPro" id="IPR035699">
    <property type="entry name" value="AAA_6"/>
</dbReference>
<dbReference type="Pfam" id="PF08393">
    <property type="entry name" value="DHC_N2"/>
    <property type="match status" value="1"/>
</dbReference>
<dbReference type="EMBL" id="JBIMZQ010000007">
    <property type="protein sequence ID" value="KAL3670478.1"/>
    <property type="molecule type" value="Genomic_DNA"/>
</dbReference>